<dbReference type="PROSITE" id="PS50937">
    <property type="entry name" value="HTH_MERR_2"/>
    <property type="match status" value="1"/>
</dbReference>
<feature type="region of interest" description="Disordered" evidence="2">
    <location>
        <begin position="1"/>
        <end position="28"/>
    </location>
</feature>
<evidence type="ECO:0000259" key="3">
    <source>
        <dbReference type="PROSITE" id="PS50937"/>
    </source>
</evidence>
<comment type="caution">
    <text evidence="4">The sequence shown here is derived from an EMBL/GenBank/DDBJ whole genome shotgun (WGS) entry which is preliminary data.</text>
</comment>
<dbReference type="InterPro" id="IPR009061">
    <property type="entry name" value="DNA-bd_dom_put_sf"/>
</dbReference>
<protein>
    <submittedName>
        <fullName evidence="4">MerR family transcriptional regulator</fullName>
    </submittedName>
</protein>
<gene>
    <name evidence="4" type="ORF">GCM10022204_13100</name>
</gene>
<feature type="domain" description="HTH merR-type" evidence="3">
    <location>
        <begin position="46"/>
        <end position="104"/>
    </location>
</feature>
<reference evidence="5" key="1">
    <citation type="journal article" date="2019" name="Int. J. Syst. Evol. Microbiol.">
        <title>The Global Catalogue of Microorganisms (GCM) 10K type strain sequencing project: providing services to taxonomists for standard genome sequencing and annotation.</title>
        <authorList>
            <consortium name="The Broad Institute Genomics Platform"/>
            <consortium name="The Broad Institute Genome Sequencing Center for Infectious Disease"/>
            <person name="Wu L."/>
            <person name="Ma J."/>
        </authorList>
    </citation>
    <scope>NUCLEOTIDE SEQUENCE [LARGE SCALE GENOMIC DNA]</scope>
    <source>
        <strain evidence="5">JCM 16548</strain>
    </source>
</reference>
<evidence type="ECO:0000256" key="2">
    <source>
        <dbReference type="SAM" id="MobiDB-lite"/>
    </source>
</evidence>
<dbReference type="Proteomes" id="UP001500051">
    <property type="component" value="Unassembled WGS sequence"/>
</dbReference>
<sequence>MTVSPDDHGRPVGELDGRPAPRAQVPRNQVRSIGQVLAALKGDFPDVSISKIRFLETEGLVTPERAPSGYRRYVESDIERLRYVLTVQRDHYLPLKVIREHLSLIDRGEAPPGRAGLLPAGATPVDPGASTASASTETSTGDAGATTPAPSSPTPPSRQPLRLSRKDLLEASGLSESALMELERNNIVTPRRGTAYYGRDALTLATAAKRLSDYGMDGRHLRAFKMAADREIGMVEQAIAPYLRRSEGRGDVVAEVLSLVINFHAALVRSGLEK</sequence>
<keyword evidence="1" id="KW-0238">DNA-binding</keyword>
<dbReference type="PANTHER" id="PTHR30204:SF89">
    <property type="entry name" value="HTH MERR-TYPE DOMAIN-CONTAINING PROTEIN"/>
    <property type="match status" value="1"/>
</dbReference>
<feature type="region of interest" description="Disordered" evidence="2">
    <location>
        <begin position="113"/>
        <end position="162"/>
    </location>
</feature>
<dbReference type="Gene3D" id="1.10.1660.10">
    <property type="match status" value="1"/>
</dbReference>
<dbReference type="CDD" id="cd00592">
    <property type="entry name" value="HTH_MerR-like"/>
    <property type="match status" value="1"/>
</dbReference>
<dbReference type="InterPro" id="IPR047057">
    <property type="entry name" value="MerR_fam"/>
</dbReference>
<organism evidence="4 5">
    <name type="scientific">Microlunatus aurantiacus</name>
    <dbReference type="NCBI Taxonomy" id="446786"/>
    <lineage>
        <taxon>Bacteria</taxon>
        <taxon>Bacillati</taxon>
        <taxon>Actinomycetota</taxon>
        <taxon>Actinomycetes</taxon>
        <taxon>Propionibacteriales</taxon>
        <taxon>Propionibacteriaceae</taxon>
        <taxon>Microlunatus</taxon>
    </lineage>
</organism>
<dbReference type="EMBL" id="BAAAYX010000003">
    <property type="protein sequence ID" value="GAA3698211.1"/>
    <property type="molecule type" value="Genomic_DNA"/>
</dbReference>
<evidence type="ECO:0000313" key="4">
    <source>
        <dbReference type="EMBL" id="GAA3698211.1"/>
    </source>
</evidence>
<dbReference type="SMART" id="SM00422">
    <property type="entry name" value="HTH_MERR"/>
    <property type="match status" value="1"/>
</dbReference>
<dbReference type="InterPro" id="IPR000551">
    <property type="entry name" value="MerR-type_HTH_dom"/>
</dbReference>
<evidence type="ECO:0000313" key="5">
    <source>
        <dbReference type="Proteomes" id="UP001500051"/>
    </source>
</evidence>
<keyword evidence="5" id="KW-1185">Reference proteome</keyword>
<dbReference type="PANTHER" id="PTHR30204">
    <property type="entry name" value="REDOX-CYCLING DRUG-SENSING TRANSCRIPTIONAL ACTIVATOR SOXR"/>
    <property type="match status" value="1"/>
</dbReference>
<dbReference type="Pfam" id="PF13411">
    <property type="entry name" value="MerR_1"/>
    <property type="match status" value="1"/>
</dbReference>
<accession>A0ABP7D1M8</accession>
<feature type="compositionally biased region" description="Basic and acidic residues" evidence="2">
    <location>
        <begin position="1"/>
        <end position="19"/>
    </location>
</feature>
<evidence type="ECO:0000256" key="1">
    <source>
        <dbReference type="ARBA" id="ARBA00023125"/>
    </source>
</evidence>
<proteinExistence type="predicted"/>
<feature type="compositionally biased region" description="Low complexity" evidence="2">
    <location>
        <begin position="128"/>
        <end position="149"/>
    </location>
</feature>
<dbReference type="SUPFAM" id="SSF46955">
    <property type="entry name" value="Putative DNA-binding domain"/>
    <property type="match status" value="1"/>
</dbReference>
<name>A0ABP7D1M8_9ACTN</name>